<evidence type="ECO:0000313" key="1">
    <source>
        <dbReference type="EMBL" id="CAG7872977.1"/>
    </source>
</evidence>
<accession>A0A8D9D949</accession>
<dbReference type="Proteomes" id="UP000694005">
    <property type="component" value="Chromosome A06"/>
</dbReference>
<dbReference type="Gene3D" id="3.60.10.10">
    <property type="entry name" value="Endonuclease/exonuclease/phosphatase"/>
    <property type="match status" value="1"/>
</dbReference>
<dbReference type="EMBL" id="LS974622">
    <property type="protein sequence ID" value="CAG7872977.1"/>
    <property type="molecule type" value="Genomic_DNA"/>
</dbReference>
<evidence type="ECO:0008006" key="3">
    <source>
        <dbReference type="Google" id="ProtNLM"/>
    </source>
</evidence>
<name>A0A8D9D949_BRACM</name>
<dbReference type="InterPro" id="IPR036691">
    <property type="entry name" value="Endo/exonu/phosph_ase_sf"/>
</dbReference>
<protein>
    <recommendedName>
        <fullName evidence="3">DUF4283 domain-containing protein</fullName>
    </recommendedName>
</protein>
<dbReference type="Gramene" id="A06p52170.2_BraZ1">
    <property type="protein sequence ID" value="A06p52170.2_BraZ1.CDS.1"/>
    <property type="gene ID" value="A06g52170.2_BraZ1"/>
</dbReference>
<reference evidence="1 2" key="1">
    <citation type="submission" date="2021-07" db="EMBL/GenBank/DDBJ databases">
        <authorList>
            <consortium name="Genoscope - CEA"/>
            <person name="William W."/>
        </authorList>
    </citation>
    <scope>NUCLEOTIDE SEQUENCE [LARGE SCALE GENOMIC DNA]</scope>
</reference>
<proteinExistence type="predicted"/>
<sequence length="125" mass="14917">MIDTFCWNVRGFNNSVRRRNFRKWFRLSKALFGSIIETKVKEHRSRKILHTSFPGWKSECNYEFAMLGRIWVVWNPAVEMTIVSKSDQAITCVVRLPHSPVEFAVTFVYAVNCRYGRRRLWLEIE</sequence>
<organism evidence="1 2">
    <name type="scientific">Brassica campestris</name>
    <name type="common">Field mustard</name>
    <dbReference type="NCBI Taxonomy" id="3711"/>
    <lineage>
        <taxon>Eukaryota</taxon>
        <taxon>Viridiplantae</taxon>
        <taxon>Streptophyta</taxon>
        <taxon>Embryophyta</taxon>
        <taxon>Tracheophyta</taxon>
        <taxon>Spermatophyta</taxon>
        <taxon>Magnoliopsida</taxon>
        <taxon>eudicotyledons</taxon>
        <taxon>Gunneridae</taxon>
        <taxon>Pentapetalae</taxon>
        <taxon>rosids</taxon>
        <taxon>malvids</taxon>
        <taxon>Brassicales</taxon>
        <taxon>Brassicaceae</taxon>
        <taxon>Brassiceae</taxon>
        <taxon>Brassica</taxon>
    </lineage>
</organism>
<feature type="non-terminal residue" evidence="1">
    <location>
        <position position="125"/>
    </location>
</feature>
<dbReference type="AlphaFoldDB" id="A0A8D9D949"/>
<evidence type="ECO:0000313" key="2">
    <source>
        <dbReference type="Proteomes" id="UP000694005"/>
    </source>
</evidence>
<dbReference type="SUPFAM" id="SSF56219">
    <property type="entry name" value="DNase I-like"/>
    <property type="match status" value="1"/>
</dbReference>
<gene>
    <name evidence="1" type="ORF">BRAPAZ1V2_A06P52170.2</name>
</gene>